<evidence type="ECO:0000313" key="18">
    <source>
        <dbReference type="EMBL" id="SZX76580.1"/>
    </source>
</evidence>
<dbReference type="Gene3D" id="1.20.140.10">
    <property type="entry name" value="Butyryl-CoA Dehydrogenase, subunit A, domain 3"/>
    <property type="match status" value="2"/>
</dbReference>
<dbReference type="InterPro" id="IPR006091">
    <property type="entry name" value="Acyl-CoA_Oxase/DH_mid-dom"/>
</dbReference>
<dbReference type="EMBL" id="FNXT01001261">
    <property type="protein sequence ID" value="SZX76580.1"/>
    <property type="molecule type" value="Genomic_DNA"/>
</dbReference>
<dbReference type="EMBL" id="FNXT01000900">
    <property type="protein sequence ID" value="SZX69076.1"/>
    <property type="molecule type" value="Genomic_DNA"/>
</dbReference>
<feature type="domain" description="Acyl-CoA oxidase C-alpha1" evidence="16">
    <location>
        <begin position="294"/>
        <end position="449"/>
    </location>
</feature>
<evidence type="ECO:0000256" key="6">
    <source>
        <dbReference type="ARBA" id="ARBA00022827"/>
    </source>
</evidence>
<dbReference type="FunFam" id="1.20.140.10:FF:000007">
    <property type="entry name" value="Acyl-coenzyme A oxidase"/>
    <property type="match status" value="1"/>
</dbReference>
<proteinExistence type="inferred from homology"/>
<keyword evidence="9" id="KW-0443">Lipid metabolism</keyword>
<evidence type="ECO:0000256" key="11">
    <source>
        <dbReference type="PIRNR" id="PIRNR000168"/>
    </source>
</evidence>
<keyword evidence="10" id="KW-0576">Peroxisome</keyword>
<keyword evidence="7" id="KW-0276">Fatty acid metabolism</keyword>
<evidence type="ECO:0000256" key="2">
    <source>
        <dbReference type="ARBA" id="ARBA00001974"/>
    </source>
</evidence>
<dbReference type="Pfam" id="PF01756">
    <property type="entry name" value="ACOX"/>
    <property type="match status" value="1"/>
</dbReference>
<evidence type="ECO:0000256" key="10">
    <source>
        <dbReference type="ARBA" id="ARBA00023140"/>
    </source>
</evidence>
<evidence type="ECO:0000259" key="14">
    <source>
        <dbReference type="Pfam" id="PF01756"/>
    </source>
</evidence>
<dbReference type="GO" id="GO:0005504">
    <property type="term" value="F:fatty acid binding"/>
    <property type="evidence" value="ECO:0007669"/>
    <property type="project" value="TreeGrafter"/>
</dbReference>
<dbReference type="PIRSF" id="PIRSF000168">
    <property type="entry name" value="Acyl-CoA_oxidase"/>
    <property type="match status" value="1"/>
</dbReference>
<dbReference type="SUPFAM" id="SSF47203">
    <property type="entry name" value="Acyl-CoA dehydrogenase C-terminal domain-like"/>
    <property type="match status" value="2"/>
</dbReference>
<feature type="binding site" evidence="13">
    <location>
        <position position="185"/>
    </location>
    <ligand>
        <name>FAD</name>
        <dbReference type="ChEBI" id="CHEBI:57692"/>
    </ligand>
</feature>
<evidence type="ECO:0000259" key="16">
    <source>
        <dbReference type="Pfam" id="PF22924"/>
    </source>
</evidence>
<name>A0A383WGP6_TETOB</name>
<keyword evidence="6 11" id="KW-0274">FAD</keyword>
<dbReference type="FunFam" id="2.40.110.10:FF:000005">
    <property type="entry name" value="Acyl-coenzyme A oxidase"/>
    <property type="match status" value="1"/>
</dbReference>
<dbReference type="GO" id="GO:0071949">
    <property type="term" value="F:FAD binding"/>
    <property type="evidence" value="ECO:0007669"/>
    <property type="project" value="InterPro"/>
</dbReference>
<comment type="similarity">
    <text evidence="4 11">Belongs to the acyl-CoA oxidase family.</text>
</comment>
<dbReference type="InterPro" id="IPR002655">
    <property type="entry name" value="Acyl-CoA_oxidase_C"/>
</dbReference>
<feature type="binding site" evidence="13">
    <location>
        <position position="146"/>
    </location>
    <ligand>
        <name>FAD</name>
        <dbReference type="ChEBI" id="CHEBI:57692"/>
    </ligand>
</feature>
<dbReference type="PANTHER" id="PTHR10909:SF378">
    <property type="entry name" value="ACYL-COENZYME A OXIDASE"/>
    <property type="match status" value="1"/>
</dbReference>
<dbReference type="InterPro" id="IPR009100">
    <property type="entry name" value="AcylCoA_DH/oxidase_NM_dom_sf"/>
</dbReference>
<evidence type="ECO:0000313" key="19">
    <source>
        <dbReference type="Proteomes" id="UP000256970"/>
    </source>
</evidence>
<dbReference type="GO" id="GO:0055088">
    <property type="term" value="P:lipid homeostasis"/>
    <property type="evidence" value="ECO:0007669"/>
    <property type="project" value="TreeGrafter"/>
</dbReference>
<evidence type="ECO:0000256" key="3">
    <source>
        <dbReference type="ARBA" id="ARBA00004275"/>
    </source>
</evidence>
<evidence type="ECO:0000256" key="12">
    <source>
        <dbReference type="PIRSR" id="PIRSR000168-1"/>
    </source>
</evidence>
<dbReference type="Proteomes" id="UP000256970">
    <property type="component" value="Unassembled WGS sequence"/>
</dbReference>
<dbReference type="GO" id="GO:0033540">
    <property type="term" value="P:fatty acid beta-oxidation using acyl-CoA oxidase"/>
    <property type="evidence" value="ECO:0007669"/>
    <property type="project" value="TreeGrafter"/>
</dbReference>
<evidence type="ECO:0000256" key="1">
    <source>
        <dbReference type="ARBA" id="ARBA00001201"/>
    </source>
</evidence>
<evidence type="ECO:0000256" key="5">
    <source>
        <dbReference type="ARBA" id="ARBA00022630"/>
    </source>
</evidence>
<dbReference type="AlphaFoldDB" id="A0A383WGP6"/>
<dbReference type="GO" id="GO:0005777">
    <property type="term" value="C:peroxisome"/>
    <property type="evidence" value="ECO:0007669"/>
    <property type="project" value="UniProtKB-SubCell"/>
</dbReference>
<dbReference type="FunFam" id="1.20.140.10:FF:000010">
    <property type="entry name" value="Acyl-coenzyme A oxidase"/>
    <property type="match status" value="1"/>
</dbReference>
<organism evidence="18 19">
    <name type="scientific">Tetradesmus obliquus</name>
    <name type="common">Green alga</name>
    <name type="synonym">Acutodesmus obliquus</name>
    <dbReference type="NCBI Taxonomy" id="3088"/>
    <lineage>
        <taxon>Eukaryota</taxon>
        <taxon>Viridiplantae</taxon>
        <taxon>Chlorophyta</taxon>
        <taxon>core chlorophytes</taxon>
        <taxon>Chlorophyceae</taxon>
        <taxon>CS clade</taxon>
        <taxon>Sphaeropleales</taxon>
        <taxon>Scenedesmaceae</taxon>
        <taxon>Tetradesmus</taxon>
    </lineage>
</organism>
<evidence type="ECO:0000256" key="13">
    <source>
        <dbReference type="PIRSR" id="PIRSR000168-2"/>
    </source>
</evidence>
<gene>
    <name evidence="18" type="ORF">BQ4739_LOCUS16961</name>
    <name evidence="17" type="ORF">BQ4739_LOCUS9380</name>
</gene>
<accession>A0A383WGP6</accession>
<dbReference type="InterPro" id="IPR046373">
    <property type="entry name" value="Acyl-CoA_Oxase/DH_mid-dom_sf"/>
</dbReference>
<comment type="subcellular location">
    <subcellularLocation>
        <location evidence="3">Peroxisome</location>
    </subcellularLocation>
</comment>
<keyword evidence="8" id="KW-0560">Oxidoreductase</keyword>
<dbReference type="Pfam" id="PF02770">
    <property type="entry name" value="Acyl-CoA_dh_M"/>
    <property type="match status" value="1"/>
</dbReference>
<keyword evidence="5 11" id="KW-0285">Flavoprotein</keyword>
<sequence>MLLSREDTAAGAAVRSLPRFDPYIMETYLDDLREMKRQVYDLFKYNPELLTGPELSKEEHRAMVRTQLRALLKEGINPLTFFDRDYKKYFYLAECLSMVDLSLMVKSGVQYSLWGGSVLNLGTEQHRRAYYDDIGAFRLPGCFAMTELKHGSNVAALQTEAVLDVSTDEWVINTPDEGAIKWWIGNAAEDGKAATVFARLKVPSQDSQAGLVDHGVHAFVVPLRDEAGRCLPGVEIHDCGYKVGLNGVDNGAIRFSHVRVPRVNLLDRFATVDKSGRYSSPLTSESRRFAATLGELTGGRVGLTCGSVGVLKGAVTIAIRYSAGRQQFGPPDSAEVSVLDYQSTQLKLMPLLATAYCLHFAKDHLVNLYVDMKRTKDALLVEEVHSLSAGLKAYTTAFTQDALSVCREACGGHGYAAINRLGQLRSDHDIFQTFEGDNTVLLQQVTGTLLKGYRARFKGAPLSSTFSYLKQYVAGALPHNPLVTHETDVRHLRDPAFLRGALRYRVARLLFTLQLRLRSQRGKLGDFYAWNACLSHILALAQAHVESVALNSFQAAVEACIDPDCRRALKALCDLFALRCIEKDTLFRNDEYVAPAKAKAIQRLIVQLCSELRGVALPLVAAWGVPDHILRAPIGLGVHSGVDIYKEYLAAVGFDV</sequence>
<comment type="catalytic activity">
    <reaction evidence="1">
        <text>a 2,3-saturated acyl-CoA + O2 = a (2E)-enoyl-CoA + H2O2</text>
        <dbReference type="Rhea" id="RHEA:38959"/>
        <dbReference type="ChEBI" id="CHEBI:15379"/>
        <dbReference type="ChEBI" id="CHEBI:16240"/>
        <dbReference type="ChEBI" id="CHEBI:58856"/>
        <dbReference type="ChEBI" id="CHEBI:65111"/>
        <dbReference type="EC" id="1.3.3.6"/>
    </reaction>
</comment>
<keyword evidence="19" id="KW-1185">Reference proteome</keyword>
<dbReference type="STRING" id="3088.A0A383WGP6"/>
<feature type="active site" description="Proton acceptor" evidence="12">
    <location>
        <position position="435"/>
    </location>
</feature>
<evidence type="ECO:0000256" key="7">
    <source>
        <dbReference type="ARBA" id="ARBA00022832"/>
    </source>
</evidence>
<dbReference type="GO" id="GO:0003997">
    <property type="term" value="F:acyl-CoA oxidase activity"/>
    <property type="evidence" value="ECO:0007669"/>
    <property type="project" value="UniProtKB-EC"/>
</dbReference>
<evidence type="ECO:0000256" key="4">
    <source>
        <dbReference type="ARBA" id="ARBA00006288"/>
    </source>
</evidence>
<protein>
    <recommendedName>
        <fullName evidence="11">Acyl-coenzyme A oxidase</fullName>
    </recommendedName>
</protein>
<dbReference type="Gene3D" id="2.40.110.10">
    <property type="entry name" value="Butyryl-CoA Dehydrogenase, subunit A, domain 2"/>
    <property type="match status" value="1"/>
</dbReference>
<comment type="cofactor">
    <cofactor evidence="2">
        <name>FAD</name>
        <dbReference type="ChEBI" id="CHEBI:57692"/>
    </cofactor>
</comment>
<dbReference type="Pfam" id="PF22924">
    <property type="entry name" value="ACOX_C_alpha1"/>
    <property type="match status" value="1"/>
</dbReference>
<evidence type="ECO:0000256" key="8">
    <source>
        <dbReference type="ARBA" id="ARBA00023002"/>
    </source>
</evidence>
<dbReference type="InterPro" id="IPR036250">
    <property type="entry name" value="AcylCo_DH-like_C"/>
</dbReference>
<feature type="domain" description="Acyl-CoA oxidase/dehydrogenase middle" evidence="15">
    <location>
        <begin position="142"/>
        <end position="258"/>
    </location>
</feature>
<dbReference type="SUPFAM" id="SSF56645">
    <property type="entry name" value="Acyl-CoA dehydrogenase NM domain-like"/>
    <property type="match status" value="1"/>
</dbReference>
<reference evidence="18 19" key="1">
    <citation type="submission" date="2016-10" db="EMBL/GenBank/DDBJ databases">
        <authorList>
            <person name="Cai Z."/>
        </authorList>
    </citation>
    <scope>NUCLEOTIDE SEQUENCE [LARGE SCALE GENOMIC DNA]</scope>
</reference>
<evidence type="ECO:0000259" key="15">
    <source>
        <dbReference type="Pfam" id="PF02770"/>
    </source>
</evidence>
<dbReference type="InterPro" id="IPR012258">
    <property type="entry name" value="Acyl-CoA_oxidase"/>
</dbReference>
<dbReference type="InterPro" id="IPR055060">
    <property type="entry name" value="ACOX_C_alpha1"/>
</dbReference>
<feature type="domain" description="Acyl-CoA oxidase C-terminal" evidence="14">
    <location>
        <begin position="495"/>
        <end position="652"/>
    </location>
</feature>
<dbReference type="PANTHER" id="PTHR10909">
    <property type="entry name" value="ELECTRON TRANSPORT OXIDOREDUCTASE"/>
    <property type="match status" value="1"/>
</dbReference>
<evidence type="ECO:0000256" key="9">
    <source>
        <dbReference type="ARBA" id="ARBA00023098"/>
    </source>
</evidence>
<evidence type="ECO:0000313" key="17">
    <source>
        <dbReference type="EMBL" id="SZX69076.1"/>
    </source>
</evidence>